<comment type="similarity">
    <text evidence="2">Belongs to the glycosyl hydrolase 31 family.</text>
</comment>
<evidence type="ECO:0000256" key="3">
    <source>
        <dbReference type="ARBA" id="ARBA00012595"/>
    </source>
</evidence>
<dbReference type="Pfam" id="PF10633">
    <property type="entry name" value="NPCBM_assoc"/>
    <property type="match status" value="1"/>
</dbReference>
<dbReference type="Pfam" id="PF17137">
    <property type="entry name" value="DUF5110"/>
    <property type="match status" value="1"/>
</dbReference>
<dbReference type="InterPro" id="IPR033403">
    <property type="entry name" value="DUF5110"/>
</dbReference>
<dbReference type="InterPro" id="IPR000322">
    <property type="entry name" value="Glyco_hydro_31_TIM"/>
</dbReference>
<dbReference type="SUPFAM" id="SSF51445">
    <property type="entry name" value="(Trans)glycosidases"/>
    <property type="match status" value="1"/>
</dbReference>
<accession>A0A919JC82</accession>
<dbReference type="CDD" id="cd06595">
    <property type="entry name" value="GH31_u1"/>
    <property type="match status" value="1"/>
</dbReference>
<organism evidence="9 10">
    <name type="scientific">Actinoplanes nipponensis</name>
    <dbReference type="NCBI Taxonomy" id="135950"/>
    <lineage>
        <taxon>Bacteria</taxon>
        <taxon>Bacillati</taxon>
        <taxon>Actinomycetota</taxon>
        <taxon>Actinomycetes</taxon>
        <taxon>Micromonosporales</taxon>
        <taxon>Micromonosporaceae</taxon>
        <taxon>Actinoplanes</taxon>
    </lineage>
</organism>
<dbReference type="PROSITE" id="PS51166">
    <property type="entry name" value="CBM20"/>
    <property type="match status" value="1"/>
</dbReference>
<evidence type="ECO:0000256" key="1">
    <source>
        <dbReference type="ARBA" id="ARBA00000548"/>
    </source>
</evidence>
<dbReference type="EC" id="3.2.1.1" evidence="3"/>
<dbReference type="AlphaFoldDB" id="A0A919JC82"/>
<comment type="caution">
    <text evidence="9">The sequence shown here is derived from an EMBL/GenBank/DDBJ whole genome shotgun (WGS) entry which is preliminary data.</text>
</comment>
<keyword evidence="5" id="KW-0106">Calcium</keyword>
<dbReference type="InterPro" id="IPR013780">
    <property type="entry name" value="Glyco_hydro_b"/>
</dbReference>
<dbReference type="InterPro" id="IPR048395">
    <property type="entry name" value="Glyco_hydro_31_C"/>
</dbReference>
<evidence type="ECO:0000259" key="8">
    <source>
        <dbReference type="PROSITE" id="PS51166"/>
    </source>
</evidence>
<dbReference type="InterPro" id="IPR013783">
    <property type="entry name" value="Ig-like_fold"/>
</dbReference>
<evidence type="ECO:0000256" key="2">
    <source>
        <dbReference type="ARBA" id="ARBA00007806"/>
    </source>
</evidence>
<dbReference type="Pfam" id="PF01055">
    <property type="entry name" value="Glyco_hydro_31_2nd"/>
    <property type="match status" value="1"/>
</dbReference>
<keyword evidence="4 7" id="KW-0732">Signal</keyword>
<dbReference type="InterPro" id="IPR018905">
    <property type="entry name" value="A-galactase_NEW3"/>
</dbReference>
<dbReference type="EMBL" id="BOMQ01000016">
    <property type="protein sequence ID" value="GIE47726.1"/>
    <property type="molecule type" value="Genomic_DNA"/>
</dbReference>
<dbReference type="PANTHER" id="PTHR22762:SF89">
    <property type="entry name" value="ALPHA-XYLOSIDASE"/>
    <property type="match status" value="1"/>
</dbReference>
<dbReference type="Gene3D" id="2.60.40.1220">
    <property type="match status" value="1"/>
</dbReference>
<dbReference type="SUPFAM" id="SSF81296">
    <property type="entry name" value="E set domains"/>
    <property type="match status" value="1"/>
</dbReference>
<dbReference type="InterPro" id="IPR017853">
    <property type="entry name" value="GH"/>
</dbReference>
<dbReference type="Pfam" id="PF13205">
    <property type="entry name" value="Big_5"/>
    <property type="match status" value="1"/>
</dbReference>
<dbReference type="Proteomes" id="UP000647172">
    <property type="component" value="Unassembled WGS sequence"/>
</dbReference>
<feature type="signal peptide" evidence="7">
    <location>
        <begin position="1"/>
        <end position="29"/>
    </location>
</feature>
<dbReference type="InterPro" id="IPR013784">
    <property type="entry name" value="Carb-bd-like_fold"/>
</dbReference>
<evidence type="ECO:0000256" key="5">
    <source>
        <dbReference type="ARBA" id="ARBA00022837"/>
    </source>
</evidence>
<evidence type="ECO:0000313" key="9">
    <source>
        <dbReference type="EMBL" id="GIE47726.1"/>
    </source>
</evidence>
<dbReference type="Pfam" id="PF00686">
    <property type="entry name" value="CBM_20"/>
    <property type="match status" value="1"/>
</dbReference>
<reference evidence="9" key="1">
    <citation type="submission" date="2021-01" db="EMBL/GenBank/DDBJ databases">
        <title>Whole genome shotgun sequence of Actinoplanes nipponensis NBRC 14063.</title>
        <authorList>
            <person name="Komaki H."/>
            <person name="Tamura T."/>
        </authorList>
    </citation>
    <scope>NUCLEOTIDE SEQUENCE</scope>
    <source>
        <strain evidence="9">NBRC 14063</strain>
    </source>
</reference>
<dbReference type="SUPFAM" id="SSF49452">
    <property type="entry name" value="Starch-binding domain-like"/>
    <property type="match status" value="1"/>
</dbReference>
<dbReference type="InterPro" id="IPR014756">
    <property type="entry name" value="Ig_E-set"/>
</dbReference>
<dbReference type="PANTHER" id="PTHR22762">
    <property type="entry name" value="ALPHA-GLUCOSIDASE"/>
    <property type="match status" value="1"/>
</dbReference>
<protein>
    <recommendedName>
        <fullName evidence="3">alpha-amylase</fullName>
        <ecNumber evidence="3">3.2.1.1</ecNumber>
    </recommendedName>
    <alternativeName>
        <fullName evidence="6">1,4-alpha-D-glucan glucanohydrolase</fullName>
    </alternativeName>
</protein>
<feature type="domain" description="CBM20" evidence="8">
    <location>
        <begin position="876"/>
        <end position="986"/>
    </location>
</feature>
<proteinExistence type="inferred from homology"/>
<dbReference type="Gene3D" id="2.60.40.1180">
    <property type="entry name" value="Golgi alpha-mannosidase II"/>
    <property type="match status" value="2"/>
</dbReference>
<dbReference type="Gene3D" id="2.60.40.10">
    <property type="entry name" value="Immunoglobulins"/>
    <property type="match status" value="1"/>
</dbReference>
<dbReference type="GO" id="GO:0006491">
    <property type="term" value="P:N-glycan processing"/>
    <property type="evidence" value="ECO:0007669"/>
    <property type="project" value="TreeGrafter"/>
</dbReference>
<evidence type="ECO:0000256" key="6">
    <source>
        <dbReference type="ARBA" id="ARBA00030238"/>
    </source>
</evidence>
<dbReference type="InterPro" id="IPR032812">
    <property type="entry name" value="SbsA_Ig"/>
</dbReference>
<dbReference type="InterPro" id="IPR014755">
    <property type="entry name" value="Cu-Rt/internalin_Ig-like"/>
</dbReference>
<feature type="chain" id="PRO_5037967822" description="alpha-amylase" evidence="7">
    <location>
        <begin position="30"/>
        <end position="1103"/>
    </location>
</feature>
<dbReference type="Gene3D" id="3.20.20.80">
    <property type="entry name" value="Glycosidases"/>
    <property type="match status" value="1"/>
</dbReference>
<dbReference type="GO" id="GO:2001070">
    <property type="term" value="F:starch binding"/>
    <property type="evidence" value="ECO:0007669"/>
    <property type="project" value="InterPro"/>
</dbReference>
<evidence type="ECO:0000256" key="4">
    <source>
        <dbReference type="ARBA" id="ARBA00022729"/>
    </source>
</evidence>
<dbReference type="RefSeq" id="WP_203765928.1">
    <property type="nucleotide sequence ID" value="NZ_BAAAYJ010000086.1"/>
</dbReference>
<dbReference type="GO" id="GO:0004556">
    <property type="term" value="F:alpha-amylase activity"/>
    <property type="evidence" value="ECO:0007669"/>
    <property type="project" value="UniProtKB-EC"/>
</dbReference>
<gene>
    <name evidence="9" type="ORF">Ani05nite_12600</name>
</gene>
<dbReference type="InterPro" id="IPR002044">
    <property type="entry name" value="CBM20"/>
</dbReference>
<evidence type="ECO:0000256" key="7">
    <source>
        <dbReference type="SAM" id="SignalP"/>
    </source>
</evidence>
<dbReference type="SUPFAM" id="SSF51011">
    <property type="entry name" value="Glycosyl hydrolase domain"/>
    <property type="match status" value="1"/>
</dbReference>
<dbReference type="Pfam" id="PF21365">
    <property type="entry name" value="Glyco_hydro_31_3rd"/>
    <property type="match status" value="1"/>
</dbReference>
<dbReference type="GO" id="GO:0005975">
    <property type="term" value="P:carbohydrate metabolic process"/>
    <property type="evidence" value="ECO:0007669"/>
    <property type="project" value="InterPro"/>
</dbReference>
<sequence length="1103" mass="117097">MSRHVGGARLAGLLAFLLLLTATPGAALAAARPPQVDGQAVRAGHLRVQVLSPTLLRLEYAADDTFEDRPTFNAVDRDPGRTRFTARTRGGELRISTGALTLRYRVDSGPVSAANTTLELRVGNSLTSVHPAFGSPARDDALGGWYRGLDYYAGQAGPPDQIDLHPGMLNRGGWYLLDDTATAVRTAGGWVAARPPHAGAYQDGYLFGYGHDYRRGLADLRTLTGPSLLPPKWAFGTWFSKYQAYSADDYEKQLLPAFRDHDVPLDSLVIDTDWKAPNAWAGWNWNPTLFPDPGGFLDRLRRQGVNATLNVHAAISGADPRFAAAQATARGKLAPAGSSFAPDPYRFDWTDPDQAAAWSQLHDPFEEQGVRQWWLDYCCDDSTVGTPGVTADSWINELYRRDGDARGLRGFALSRIGASFPAYATPGPSGPWAEHRSTVHFTGDTRPDWETLAFAAAMTPAEASIGQSYVSHDIGSFAGKHLPEDLYLRWVQLGAFQPILRLHSDHGDRLPWEYSTTVSGAAADYLRLRESLVPYLYTAARQTYDTGVPMARALYLDWPEQPEAYRHATEYLLGDSMLVAPVVTPGLSTTTPVWFPPGTWTDFFTGATFRGPATRTVAATPDRMPVFVRAGGIVAQTPPAAGVAAQPADRLTLTVFPHASGRTSVYADAGEGLGYRAGQFSRIPVRYDEGRRLSALTVGPAAGAYPGAPATRRYTVAFAGVGRPHVVTVSGRAAPWTYDAAKHLLTVELPATAGDRRVIVAHDGRPLTVAQQPAVELTFTAPDGLQSGATSTLVTTARNAGPGTITNLAATVTAPDGWTITPRTPATAASLAPGATFTVTYDVTPAGPSPRTANVVAHLAYRNPDGSAAGLPAALTVPVRPVAVTFRVLAPPGTPPDATLHLPGNIAELGPWDPGKVAMTDRGNGVWEVTVTVLDGTDIQYKYTRGSWETVEDWGSITGTVNRGVTVDGGITRTMLVDDTSTAWDRPGGSDDHLAIRYWRDPLVVSTTPAAGSTGPAPAAVTVTFQRDVQPATGTDYAGAVVVTGPGGTAAGTVTETTPGTLVWAPAAALAAGTYTATVAGVSSTGPGGVPIQRPYTFAFSVS</sequence>
<comment type="catalytic activity">
    <reaction evidence="1">
        <text>Endohydrolysis of (1-&gt;4)-alpha-D-glucosidic linkages in polysaccharides containing three or more (1-&gt;4)-alpha-linked D-glucose units.</text>
        <dbReference type="EC" id="3.2.1.1"/>
    </reaction>
</comment>
<name>A0A919JC82_9ACTN</name>
<dbReference type="GO" id="GO:0090599">
    <property type="term" value="F:alpha-glucosidase activity"/>
    <property type="evidence" value="ECO:0007669"/>
    <property type="project" value="TreeGrafter"/>
</dbReference>
<keyword evidence="10" id="KW-1185">Reference proteome</keyword>
<dbReference type="SMART" id="SM01065">
    <property type="entry name" value="CBM_2"/>
    <property type="match status" value="1"/>
</dbReference>
<evidence type="ECO:0000313" key="10">
    <source>
        <dbReference type="Proteomes" id="UP000647172"/>
    </source>
</evidence>